<dbReference type="InterPro" id="IPR050109">
    <property type="entry name" value="HTH-type_TetR-like_transc_reg"/>
</dbReference>
<keyword evidence="1" id="KW-0805">Transcription regulation</keyword>
<organism evidence="6 7">
    <name type="scientific">Lysinimonas soli</name>
    <dbReference type="NCBI Taxonomy" id="1074233"/>
    <lineage>
        <taxon>Bacteria</taxon>
        <taxon>Bacillati</taxon>
        <taxon>Actinomycetota</taxon>
        <taxon>Actinomycetes</taxon>
        <taxon>Micrococcales</taxon>
        <taxon>Microbacteriaceae</taxon>
        <taxon>Lysinimonas</taxon>
    </lineage>
</organism>
<dbReference type="RefSeq" id="WP_386738849.1">
    <property type="nucleotide sequence ID" value="NZ_JBHSMG010000001.1"/>
</dbReference>
<protein>
    <submittedName>
        <fullName evidence="6">TetR/AcrR family transcriptional regulator</fullName>
    </submittedName>
</protein>
<evidence type="ECO:0000256" key="2">
    <source>
        <dbReference type="ARBA" id="ARBA00023125"/>
    </source>
</evidence>
<feature type="domain" description="HTH tetR-type" evidence="5">
    <location>
        <begin position="15"/>
        <end position="75"/>
    </location>
</feature>
<sequence>MTIQPPETATRMRSDERRELILAAATSVFGERGYVGTTTDAIARAAGVSQPYVVRMFGTKEALFLEVLQRALDRLLATFRAAIADPTPVAGPDDTLGHRIGMSYAELLLDRGLLLSLMHSFLLGADPVIGAAARAGFLSVYRLLREEAGFSAEETDQFLAHGMMMNTMVGLRMADEYADGDPCAKDLLETAMPQKLELLLRTTAENTPA</sequence>
<dbReference type="EMBL" id="JBHSMG010000001">
    <property type="protein sequence ID" value="MFC5501250.1"/>
    <property type="molecule type" value="Genomic_DNA"/>
</dbReference>
<feature type="DNA-binding region" description="H-T-H motif" evidence="4">
    <location>
        <begin position="38"/>
        <end position="57"/>
    </location>
</feature>
<evidence type="ECO:0000313" key="7">
    <source>
        <dbReference type="Proteomes" id="UP001596039"/>
    </source>
</evidence>
<dbReference type="PRINTS" id="PR00455">
    <property type="entry name" value="HTHTETR"/>
</dbReference>
<evidence type="ECO:0000256" key="3">
    <source>
        <dbReference type="ARBA" id="ARBA00023163"/>
    </source>
</evidence>
<proteinExistence type="predicted"/>
<dbReference type="PANTHER" id="PTHR30055">
    <property type="entry name" value="HTH-TYPE TRANSCRIPTIONAL REGULATOR RUTR"/>
    <property type="match status" value="1"/>
</dbReference>
<dbReference type="InterPro" id="IPR009057">
    <property type="entry name" value="Homeodomain-like_sf"/>
</dbReference>
<keyword evidence="7" id="KW-1185">Reference proteome</keyword>
<reference evidence="7" key="1">
    <citation type="journal article" date="2019" name="Int. J. Syst. Evol. Microbiol.">
        <title>The Global Catalogue of Microorganisms (GCM) 10K type strain sequencing project: providing services to taxonomists for standard genome sequencing and annotation.</title>
        <authorList>
            <consortium name="The Broad Institute Genomics Platform"/>
            <consortium name="The Broad Institute Genome Sequencing Center for Infectious Disease"/>
            <person name="Wu L."/>
            <person name="Ma J."/>
        </authorList>
    </citation>
    <scope>NUCLEOTIDE SEQUENCE [LARGE SCALE GENOMIC DNA]</scope>
    <source>
        <strain evidence="7">CGMCC 4.6997</strain>
    </source>
</reference>
<evidence type="ECO:0000256" key="1">
    <source>
        <dbReference type="ARBA" id="ARBA00023015"/>
    </source>
</evidence>
<accession>A0ABW0NMJ7</accession>
<dbReference type="Gene3D" id="1.10.357.10">
    <property type="entry name" value="Tetracycline Repressor, domain 2"/>
    <property type="match status" value="1"/>
</dbReference>
<keyword evidence="3" id="KW-0804">Transcription</keyword>
<dbReference type="PROSITE" id="PS50977">
    <property type="entry name" value="HTH_TETR_2"/>
    <property type="match status" value="1"/>
</dbReference>
<dbReference type="Pfam" id="PF00440">
    <property type="entry name" value="TetR_N"/>
    <property type="match status" value="1"/>
</dbReference>
<dbReference type="SUPFAM" id="SSF46689">
    <property type="entry name" value="Homeodomain-like"/>
    <property type="match status" value="1"/>
</dbReference>
<evidence type="ECO:0000256" key="4">
    <source>
        <dbReference type="PROSITE-ProRule" id="PRU00335"/>
    </source>
</evidence>
<keyword evidence="2 4" id="KW-0238">DNA-binding</keyword>
<dbReference type="InterPro" id="IPR001647">
    <property type="entry name" value="HTH_TetR"/>
</dbReference>
<evidence type="ECO:0000313" key="6">
    <source>
        <dbReference type="EMBL" id="MFC5501250.1"/>
    </source>
</evidence>
<evidence type="ECO:0000259" key="5">
    <source>
        <dbReference type="PROSITE" id="PS50977"/>
    </source>
</evidence>
<dbReference type="PANTHER" id="PTHR30055:SF234">
    <property type="entry name" value="HTH-TYPE TRANSCRIPTIONAL REGULATOR BETI"/>
    <property type="match status" value="1"/>
</dbReference>
<comment type="caution">
    <text evidence="6">The sequence shown here is derived from an EMBL/GenBank/DDBJ whole genome shotgun (WGS) entry which is preliminary data.</text>
</comment>
<gene>
    <name evidence="6" type="ORF">ACFPJ4_03235</name>
</gene>
<name>A0ABW0NMJ7_9MICO</name>
<dbReference type="Proteomes" id="UP001596039">
    <property type="component" value="Unassembled WGS sequence"/>
</dbReference>